<keyword evidence="2" id="KW-1185">Reference proteome</keyword>
<sequence>MNMNMNMNRNMKLRSNSSWNFGSNWVAKQLPLLPPLPQTLPQPLLSPYSDPGHKLDALIAAARMDRSKQIQMDAARTWSRFDLPRHRSEVRVIANGMQGEKNSFRLLALVLSLV</sequence>
<protein>
    <submittedName>
        <fullName evidence="1">Uncharacterized protein</fullName>
    </submittedName>
</protein>
<reference evidence="1 2" key="1">
    <citation type="journal article" date="2019" name="J. Hered.">
        <title>An Improved Genome Assembly for Drosophila navojoa, the Basal Species in the mojavensis Cluster.</title>
        <authorList>
            <person name="Vanderlinde T."/>
            <person name="Dupim E.G."/>
            <person name="Nazario-Yepiz N.O."/>
            <person name="Carvalho A.B."/>
        </authorList>
    </citation>
    <scope>NUCLEOTIDE SEQUENCE [LARGE SCALE GENOMIC DNA]</scope>
    <source>
        <strain evidence="1">Navoj_Jal97</strain>
        <tissue evidence="1">Whole organism</tissue>
    </source>
</reference>
<evidence type="ECO:0000313" key="1">
    <source>
        <dbReference type="EMBL" id="TDG52791.1"/>
    </source>
</evidence>
<name>A0A484BZ52_DRONA</name>
<evidence type="ECO:0000313" key="2">
    <source>
        <dbReference type="Proteomes" id="UP000295192"/>
    </source>
</evidence>
<dbReference type="AlphaFoldDB" id="A0A484BZ52"/>
<organism evidence="1 2">
    <name type="scientific">Drosophila navojoa</name>
    <name type="common">Fruit fly</name>
    <dbReference type="NCBI Taxonomy" id="7232"/>
    <lineage>
        <taxon>Eukaryota</taxon>
        <taxon>Metazoa</taxon>
        <taxon>Ecdysozoa</taxon>
        <taxon>Arthropoda</taxon>
        <taxon>Hexapoda</taxon>
        <taxon>Insecta</taxon>
        <taxon>Pterygota</taxon>
        <taxon>Neoptera</taxon>
        <taxon>Endopterygota</taxon>
        <taxon>Diptera</taxon>
        <taxon>Brachycera</taxon>
        <taxon>Muscomorpha</taxon>
        <taxon>Ephydroidea</taxon>
        <taxon>Drosophilidae</taxon>
        <taxon>Drosophila</taxon>
    </lineage>
</organism>
<comment type="caution">
    <text evidence="1">The sequence shown here is derived from an EMBL/GenBank/DDBJ whole genome shotgun (WGS) entry which is preliminary data.</text>
</comment>
<dbReference type="EMBL" id="LSRL02000003">
    <property type="protein sequence ID" value="TDG52791.1"/>
    <property type="molecule type" value="Genomic_DNA"/>
</dbReference>
<dbReference type="Proteomes" id="UP000295192">
    <property type="component" value="Unassembled WGS sequence"/>
</dbReference>
<proteinExistence type="predicted"/>
<gene>
    <name evidence="1" type="ORF">AWZ03_001024</name>
</gene>
<accession>A0A484BZ52</accession>